<dbReference type="EMBL" id="SWKU01000021">
    <property type="protein sequence ID" value="KAF2997871.1"/>
    <property type="molecule type" value="Genomic_DNA"/>
</dbReference>
<dbReference type="AlphaFoldDB" id="A0A9P4W5T6"/>
<feature type="region of interest" description="Disordered" evidence="1">
    <location>
        <begin position="135"/>
        <end position="156"/>
    </location>
</feature>
<reference evidence="4" key="1">
    <citation type="submission" date="2019-04" db="EMBL/GenBank/DDBJ databases">
        <title>Sequencing of skin fungus with MAO and IRED activity.</title>
        <authorList>
            <person name="Marsaioli A.J."/>
            <person name="Bonatto J.M.C."/>
            <person name="Reis Junior O."/>
        </authorList>
    </citation>
    <scope>NUCLEOTIDE SEQUENCE</scope>
    <source>
        <strain evidence="4">30M1</strain>
    </source>
</reference>
<feature type="signal peptide" evidence="2">
    <location>
        <begin position="1"/>
        <end position="19"/>
    </location>
</feature>
<evidence type="ECO:0000256" key="1">
    <source>
        <dbReference type="SAM" id="MobiDB-lite"/>
    </source>
</evidence>
<evidence type="ECO:0000256" key="2">
    <source>
        <dbReference type="SAM" id="SignalP"/>
    </source>
</evidence>
<feature type="domain" description="CHRD" evidence="3">
    <location>
        <begin position="76"/>
        <end position="214"/>
    </location>
</feature>
<keyword evidence="5" id="KW-1185">Reference proteome</keyword>
<gene>
    <name evidence="4" type="ORF">E8E13_003185</name>
</gene>
<keyword evidence="2" id="KW-0732">Signal</keyword>
<accession>A0A9P4W5T6</accession>
<name>A0A9P4W5T6_CURKU</name>
<dbReference type="InterPro" id="IPR010895">
    <property type="entry name" value="CHRD"/>
</dbReference>
<sequence>MHFSAPAFVALLTATLAVAAPSAEPDNKWANKSNDKKTYIKDCKKDLDDKWKQKDDGWKKNEKLFYFDAEYVVKAVPEEVIGTNQQPAPGQPGAKGLFKYGINIADNTICYNITLSGVTGAYQSAALTATHIHEAPKGRAGPPRIAFPNPAGPDERRISTGCLTGPFKTGINGTNGVDTGDGFHVRQIVANPSGFFTDTHTAQFVPGAVRGQLK</sequence>
<evidence type="ECO:0000313" key="5">
    <source>
        <dbReference type="Proteomes" id="UP000801428"/>
    </source>
</evidence>
<dbReference type="OrthoDB" id="3554264at2759"/>
<dbReference type="SMART" id="SM00754">
    <property type="entry name" value="CHRD"/>
    <property type="match status" value="1"/>
</dbReference>
<dbReference type="Pfam" id="PF07452">
    <property type="entry name" value="CHRD"/>
    <property type="match status" value="1"/>
</dbReference>
<proteinExistence type="predicted"/>
<protein>
    <recommendedName>
        <fullName evidence="3">CHRD domain-containing protein</fullName>
    </recommendedName>
</protein>
<evidence type="ECO:0000259" key="3">
    <source>
        <dbReference type="SMART" id="SM00754"/>
    </source>
</evidence>
<comment type="caution">
    <text evidence="4">The sequence shown here is derived from an EMBL/GenBank/DDBJ whole genome shotgun (WGS) entry which is preliminary data.</text>
</comment>
<dbReference type="Proteomes" id="UP000801428">
    <property type="component" value="Unassembled WGS sequence"/>
</dbReference>
<feature type="chain" id="PRO_5040206292" description="CHRD domain-containing protein" evidence="2">
    <location>
        <begin position="20"/>
        <end position="214"/>
    </location>
</feature>
<evidence type="ECO:0000313" key="4">
    <source>
        <dbReference type="EMBL" id="KAF2997871.1"/>
    </source>
</evidence>
<organism evidence="4 5">
    <name type="scientific">Curvularia kusanoi</name>
    <name type="common">Cochliobolus kusanoi</name>
    <dbReference type="NCBI Taxonomy" id="90978"/>
    <lineage>
        <taxon>Eukaryota</taxon>
        <taxon>Fungi</taxon>
        <taxon>Dikarya</taxon>
        <taxon>Ascomycota</taxon>
        <taxon>Pezizomycotina</taxon>
        <taxon>Dothideomycetes</taxon>
        <taxon>Pleosporomycetidae</taxon>
        <taxon>Pleosporales</taxon>
        <taxon>Pleosporineae</taxon>
        <taxon>Pleosporaceae</taxon>
        <taxon>Curvularia</taxon>
    </lineage>
</organism>